<proteinExistence type="predicted"/>
<keyword evidence="2" id="KW-0732">Signal</keyword>
<feature type="region of interest" description="Disordered" evidence="1">
    <location>
        <begin position="1318"/>
        <end position="1338"/>
    </location>
</feature>
<dbReference type="EMBL" id="CDMZ01005715">
    <property type="protein sequence ID" value="CEM53670.1"/>
    <property type="molecule type" value="Genomic_DNA"/>
</dbReference>
<feature type="compositionally biased region" description="Polar residues" evidence="1">
    <location>
        <begin position="1121"/>
        <end position="1136"/>
    </location>
</feature>
<feature type="compositionally biased region" description="Basic and acidic residues" evidence="1">
    <location>
        <begin position="1137"/>
        <end position="1174"/>
    </location>
</feature>
<feature type="region of interest" description="Disordered" evidence="1">
    <location>
        <begin position="576"/>
        <end position="886"/>
    </location>
</feature>
<organism evidence="3">
    <name type="scientific">Chromera velia CCMP2878</name>
    <dbReference type="NCBI Taxonomy" id="1169474"/>
    <lineage>
        <taxon>Eukaryota</taxon>
        <taxon>Sar</taxon>
        <taxon>Alveolata</taxon>
        <taxon>Colpodellida</taxon>
        <taxon>Chromeraceae</taxon>
        <taxon>Chromera</taxon>
    </lineage>
</organism>
<feature type="compositionally biased region" description="Basic and acidic residues" evidence="1">
    <location>
        <begin position="990"/>
        <end position="1001"/>
    </location>
</feature>
<reference evidence="3" key="1">
    <citation type="submission" date="2014-11" db="EMBL/GenBank/DDBJ databases">
        <authorList>
            <person name="Otto D Thomas"/>
            <person name="Naeem Raeece"/>
        </authorList>
    </citation>
    <scope>NUCLEOTIDE SEQUENCE</scope>
</reference>
<feature type="chain" id="PRO_5005192505" evidence="2">
    <location>
        <begin position="18"/>
        <end position="1338"/>
    </location>
</feature>
<feature type="compositionally biased region" description="Gly residues" evidence="1">
    <location>
        <begin position="1016"/>
        <end position="1025"/>
    </location>
</feature>
<feature type="compositionally biased region" description="Low complexity" evidence="1">
    <location>
        <begin position="583"/>
        <end position="594"/>
    </location>
</feature>
<feature type="compositionally biased region" description="Polar residues" evidence="1">
    <location>
        <begin position="613"/>
        <end position="647"/>
    </location>
</feature>
<dbReference type="VEuPathDB" id="CryptoDB:Cvel_12156"/>
<feature type="compositionally biased region" description="Basic and acidic residues" evidence="1">
    <location>
        <begin position="1067"/>
        <end position="1087"/>
    </location>
</feature>
<sequence>MAKVICLIFLLRSYTCAQIDFWHAHATEAEFFKVVRALRERGKGRVAEMETFDVSECKVMTFEKVQMIVEAYLDCLGDQTPKLTRFEYKRHLGTRGLREGHTEGYLEALQRLALIVGSRQSQSLKRRLRVTFPTHVVREKEGETAEMPVYKALEMKVKERYLWKDHNTPHPDGKTVADLFVRDQVQHQQRASRMNWKGGGYFLDHVPVADCLKRFGIRFPHLCEGLFLIAPLDHPERGASAVIYRDKATWDKIRDKALDGGGEAKIFEKLDELRLMIELNYKRDFVGGRRKTDSKFPFMVAVGIEGDIERANLRGDPCNQDTAEAGIDRRGTSLKKRTEEARKWYECMVWVFRPDSVGPPAERYGSDYFYFTGNSEAPKKLEGILRALYTTITSDMSGYPEKHHNLDAWDGENRQATKDETLLSALKSALCPDSDWMEKNIKRIKENAPGDCTVNLVLTTVPGDISFFAERTDKDGVAMPKGVRSVWVGAQTLQHMYGARITSDQSLDNWAVRLRKALGLLKIEGWACSCIGMVRKCDDGASFTAKIQFEADRRGRLEDDLPADYPQVKDQHIQVTQATRDTASAVAVQAVESQGGEDEAQDWGEGTDWVGETTATRSPQNGEDLPSQSSPANASTANGGQKSSPQAPSFPPTPSNRSAPGGGEGPRWDSSASEIGRWNRETPPHAAEPPFHGPPPNIRGSPHPPRVNPNTPTSLRGRPPSLSSYVVDPPPDEEERRRVGRSPAWGGFGSNHGRSYDAPPPEKLISPSNHDRDSQRRGGYGDSRPLRNEGWGNGGGGGEFIPPSREYPEDRRARPNGSARHTERESERTPWDIDDDDRGAPPPQPRANGRSGNVRRQGRKFRKKYCRTRGEVLGEETPSDEWSSGADSEDLAIAYDAAIRRTRQNGGLMRLLSDDDSHTSFPGQLGRLQARGPPPGSRATAGRAAPPPHRAPPEEETEWADRGGPRQARSGHANGWGGGQRVAPPSSHGGPRDEDRSEHWSRSTRGGGSMHRDGGGRTVGEGGGYSRSQRERERARERGGWDEALEENDEEDDQERQSSQQASNRKTQTEGRGSQRERAKDPPRESSRIMNSNADREEDEEASIASSGRSSRVARTERTQRQSNARTASSQQSQSHARTEQSRARTDQSARTEQSRARTDQSARTEQSRARTDHSAGMPGSSSSVASKATVPTHLRNEGLELPRSMQFVPKEKDKEGGGAATVLRIKNVRMDVDDQCLSQGIYRVYAALKIVKEAHEWWPKNGCLVKVTGGDDDDLNVVIEFLSEAAASRFKGGVTAPDDPARWSRPGKGCLTAELGTLEPISQPPPPVGRYDDEWDW</sequence>
<evidence type="ECO:0000256" key="2">
    <source>
        <dbReference type="SAM" id="SignalP"/>
    </source>
</evidence>
<feature type="compositionally biased region" description="Pro residues" evidence="1">
    <location>
        <begin position="691"/>
        <end position="707"/>
    </location>
</feature>
<evidence type="ECO:0000313" key="3">
    <source>
        <dbReference type="EMBL" id="CEM53670.1"/>
    </source>
</evidence>
<accession>A0A0G4I9H1</accession>
<feature type="compositionally biased region" description="Basic and acidic residues" evidence="1">
    <location>
        <begin position="1028"/>
        <end position="1041"/>
    </location>
</feature>
<evidence type="ECO:0000256" key="1">
    <source>
        <dbReference type="SAM" id="MobiDB-lite"/>
    </source>
</evidence>
<feature type="compositionally biased region" description="Acidic residues" evidence="1">
    <location>
        <begin position="1043"/>
        <end position="1054"/>
    </location>
</feature>
<gene>
    <name evidence="3" type="ORF">Cvel_12156</name>
</gene>
<feature type="signal peptide" evidence="2">
    <location>
        <begin position="1"/>
        <end position="17"/>
    </location>
</feature>
<feature type="region of interest" description="Disordered" evidence="1">
    <location>
        <begin position="910"/>
        <end position="1202"/>
    </location>
</feature>
<feature type="compositionally biased region" description="Basic residues" evidence="1">
    <location>
        <begin position="856"/>
        <end position="867"/>
    </location>
</feature>
<name>A0A0G4I9H1_9ALVE</name>
<protein>
    <submittedName>
        <fullName evidence="3">Uncharacterized protein</fullName>
    </submittedName>
</protein>
<feature type="compositionally biased region" description="Basic and acidic residues" evidence="1">
    <location>
        <begin position="820"/>
        <end position="831"/>
    </location>
</feature>